<organism evidence="1 2">
    <name type="scientific">Trichonephila clavata</name>
    <name type="common">Joro spider</name>
    <name type="synonym">Nephila clavata</name>
    <dbReference type="NCBI Taxonomy" id="2740835"/>
    <lineage>
        <taxon>Eukaryota</taxon>
        <taxon>Metazoa</taxon>
        <taxon>Ecdysozoa</taxon>
        <taxon>Arthropoda</taxon>
        <taxon>Chelicerata</taxon>
        <taxon>Arachnida</taxon>
        <taxon>Araneae</taxon>
        <taxon>Araneomorphae</taxon>
        <taxon>Entelegynae</taxon>
        <taxon>Araneoidea</taxon>
        <taxon>Nephilidae</taxon>
        <taxon>Trichonephila</taxon>
    </lineage>
</organism>
<proteinExistence type="predicted"/>
<comment type="caution">
    <text evidence="1">The sequence shown here is derived from an EMBL/GenBank/DDBJ whole genome shotgun (WGS) entry which is preliminary data.</text>
</comment>
<name>A0A8X6HXZ8_TRICU</name>
<dbReference type="Proteomes" id="UP000887116">
    <property type="component" value="Unassembled WGS sequence"/>
</dbReference>
<dbReference type="EMBL" id="BMAO01019652">
    <property type="protein sequence ID" value="GFR31904.1"/>
    <property type="molecule type" value="Genomic_DNA"/>
</dbReference>
<keyword evidence="2" id="KW-1185">Reference proteome</keyword>
<protein>
    <submittedName>
        <fullName evidence="1">Uncharacterized protein</fullName>
    </submittedName>
</protein>
<dbReference type="AlphaFoldDB" id="A0A8X6HXZ8"/>
<evidence type="ECO:0000313" key="1">
    <source>
        <dbReference type="EMBL" id="GFR31904.1"/>
    </source>
</evidence>
<accession>A0A8X6HXZ8</accession>
<gene>
    <name evidence="1" type="ORF">TNCT_326551</name>
</gene>
<sequence length="78" mass="8972">MIMTIKAICIERNLYPKQTVVRDNKGCSCTLNKIMPQMSTCGELWKLGEEVPIRGCPRHSKLRNSSSFPKQGDKFLKW</sequence>
<evidence type="ECO:0000313" key="2">
    <source>
        <dbReference type="Proteomes" id="UP000887116"/>
    </source>
</evidence>
<reference evidence="1" key="1">
    <citation type="submission" date="2020-07" db="EMBL/GenBank/DDBJ databases">
        <title>Multicomponent nature underlies the extraordinary mechanical properties of spider dragline silk.</title>
        <authorList>
            <person name="Kono N."/>
            <person name="Nakamura H."/>
            <person name="Mori M."/>
            <person name="Yoshida Y."/>
            <person name="Ohtoshi R."/>
            <person name="Malay A.D."/>
            <person name="Moran D.A.P."/>
            <person name="Tomita M."/>
            <person name="Numata K."/>
            <person name="Arakawa K."/>
        </authorList>
    </citation>
    <scope>NUCLEOTIDE SEQUENCE</scope>
</reference>